<dbReference type="RefSeq" id="WP_254102202.1">
    <property type="nucleotide sequence ID" value="NZ_JANATA010000026.1"/>
</dbReference>
<keyword evidence="3" id="KW-1185">Reference proteome</keyword>
<dbReference type="AlphaFoldDB" id="A0AA42BMA9"/>
<keyword evidence="1" id="KW-0732">Signal</keyword>
<proteinExistence type="predicted"/>
<sequence length="238" mass="27521">MRFLFLLLAIISAHADAMYAKGCQDPKYHAYISSRFNVFAQNNERIYAQTLREYQYHLQSQSDKQDNTFELISALTRHLTYSAQLDPIEEVQQKIDTLLTYSDSLNMEKRIAGLVLDEFSSENHAINMARAWVAYRQGDFAATQSSLMASLDINEPMLLSVFGPDFSLVRQLYQDGHSDIVKTFIKKTEEFWQTAEANRLRFTWQQMMILDCQIQFTSSDLLQAQNLGIRTYSAQPLK</sequence>
<feature type="signal peptide" evidence="1">
    <location>
        <begin position="1"/>
        <end position="15"/>
    </location>
</feature>
<dbReference type="Proteomes" id="UP001165413">
    <property type="component" value="Unassembled WGS sequence"/>
</dbReference>
<name>A0AA42BMA9_9ALTE</name>
<feature type="chain" id="PRO_5041233044" evidence="1">
    <location>
        <begin position="16"/>
        <end position="238"/>
    </location>
</feature>
<dbReference type="EMBL" id="JANATA010000026">
    <property type="protein sequence ID" value="MCP3429625.1"/>
    <property type="molecule type" value="Genomic_DNA"/>
</dbReference>
<organism evidence="2 3">
    <name type="scientific">Opacimonas viscosa</name>
    <dbReference type="NCBI Taxonomy" id="2961944"/>
    <lineage>
        <taxon>Bacteria</taxon>
        <taxon>Pseudomonadati</taxon>
        <taxon>Pseudomonadota</taxon>
        <taxon>Gammaproteobacteria</taxon>
        <taxon>Alteromonadales</taxon>
        <taxon>Alteromonadaceae</taxon>
        <taxon>Opacimonas</taxon>
    </lineage>
</organism>
<evidence type="ECO:0000313" key="2">
    <source>
        <dbReference type="EMBL" id="MCP3429625.1"/>
    </source>
</evidence>
<reference evidence="2" key="1">
    <citation type="submission" date="2022-07" db="EMBL/GenBank/DDBJ databases">
        <title>Characterization of the Novel Bacterium Alteromonas immobilis LMIT006 and Alteromonas gregis LMIT007.</title>
        <authorList>
            <person name="Lin X."/>
        </authorList>
    </citation>
    <scope>NUCLEOTIDE SEQUENCE</scope>
    <source>
        <strain evidence="2">LMIT007</strain>
    </source>
</reference>
<protein>
    <submittedName>
        <fullName evidence="2">Uncharacterized protein</fullName>
    </submittedName>
</protein>
<accession>A0AA42BMA9</accession>
<evidence type="ECO:0000313" key="3">
    <source>
        <dbReference type="Proteomes" id="UP001165413"/>
    </source>
</evidence>
<evidence type="ECO:0000256" key="1">
    <source>
        <dbReference type="SAM" id="SignalP"/>
    </source>
</evidence>
<comment type="caution">
    <text evidence="2">The sequence shown here is derived from an EMBL/GenBank/DDBJ whole genome shotgun (WGS) entry which is preliminary data.</text>
</comment>
<gene>
    <name evidence="2" type="ORF">NLF92_11790</name>
</gene>